<dbReference type="EMBL" id="JAKIKS010000210">
    <property type="protein sequence ID" value="MCL1127772.1"/>
    <property type="molecule type" value="Genomic_DNA"/>
</dbReference>
<sequence length="402" mass="44511">MYQAQNSLRRIAERSHDLLTSLTEEIEAQKREFNTDSYFQTYSKAAVAKLPHLSKAVVDKAVGEMEDAGYQFGKRKAGNTEKYAMTISDIVSIYEHRKVKKYRDKRNKAFTIFVANLKGGVSKTVTTVSLAHGLRTHPTLLKEDIRVLVIDLDPQSSATMFLNHRHSIGVVDTTAAQAILQNVSREELINEFIVKSGVDGVDVIPASIDDAFIASNWEALVTEHLPGENPNNLLSSAIIDKLDKDYDFIFIDSGPHLDAFLKNALTCSDLLMTPIPPAQVDFHSTLKYLNRLPELMSVIEESGANPKLKGNIGFMTKLANKVDHKLCHSLAKEIFGGDMLDAVLPRLDAFERCGESFDTVITANPNTYVGSKDALKGARVATEDFSKAVYDRIEFIRSNGGA</sequence>
<feature type="domain" description="ParA helix turn helix" evidence="2">
    <location>
        <begin position="16"/>
        <end position="105"/>
    </location>
</feature>
<evidence type="ECO:0000313" key="4">
    <source>
        <dbReference type="Proteomes" id="UP001203423"/>
    </source>
</evidence>
<dbReference type="Proteomes" id="UP001203423">
    <property type="component" value="Unassembled WGS sequence"/>
</dbReference>
<dbReference type="Pfam" id="PF13614">
    <property type="entry name" value="AAA_31"/>
    <property type="match status" value="1"/>
</dbReference>
<comment type="caution">
    <text evidence="3">The sequence shown here is derived from an EMBL/GenBank/DDBJ whole genome shotgun (WGS) entry which is preliminary data.</text>
</comment>
<dbReference type="Pfam" id="PF18607">
    <property type="entry name" value="HTH_54"/>
    <property type="match status" value="1"/>
</dbReference>
<dbReference type="InterPro" id="IPR025669">
    <property type="entry name" value="AAA_dom"/>
</dbReference>
<dbReference type="Gene3D" id="1.10.1660.30">
    <property type="match status" value="1"/>
</dbReference>
<reference evidence="3 4" key="1">
    <citation type="submission" date="2022-01" db="EMBL/GenBank/DDBJ databases">
        <title>Whole genome-based taxonomy of the Shewanellaceae.</title>
        <authorList>
            <person name="Martin-Rodriguez A.J."/>
        </authorList>
    </citation>
    <scope>NUCLEOTIDE SEQUENCE [LARGE SCALE GENOMIC DNA]</scope>
    <source>
        <strain evidence="3 4">DSM 17177</strain>
    </source>
</reference>
<name>A0ABT0LJ81_9GAMM</name>
<evidence type="ECO:0000259" key="2">
    <source>
        <dbReference type="Pfam" id="PF18607"/>
    </source>
</evidence>
<evidence type="ECO:0000313" key="3">
    <source>
        <dbReference type="EMBL" id="MCL1127772.1"/>
    </source>
</evidence>
<dbReference type="CDD" id="cd02042">
    <property type="entry name" value="ParAB_family"/>
    <property type="match status" value="1"/>
</dbReference>
<evidence type="ECO:0000259" key="1">
    <source>
        <dbReference type="Pfam" id="PF13614"/>
    </source>
</evidence>
<feature type="domain" description="AAA" evidence="1">
    <location>
        <begin position="111"/>
        <end position="283"/>
    </location>
</feature>
<organism evidence="3 4">
    <name type="scientific">Shewanella surugensis</name>
    <dbReference type="NCBI Taxonomy" id="212020"/>
    <lineage>
        <taxon>Bacteria</taxon>
        <taxon>Pseudomonadati</taxon>
        <taxon>Pseudomonadota</taxon>
        <taxon>Gammaproteobacteria</taxon>
        <taxon>Alteromonadales</taxon>
        <taxon>Shewanellaceae</taxon>
        <taxon>Shewanella</taxon>
    </lineage>
</organism>
<proteinExistence type="predicted"/>
<dbReference type="Gene3D" id="3.40.50.300">
    <property type="entry name" value="P-loop containing nucleotide triphosphate hydrolases"/>
    <property type="match status" value="1"/>
</dbReference>
<dbReference type="RefSeq" id="WP_248943205.1">
    <property type="nucleotide sequence ID" value="NZ_JAKIKS010000210.1"/>
</dbReference>
<keyword evidence="4" id="KW-1185">Reference proteome</keyword>
<dbReference type="InterPro" id="IPR041250">
    <property type="entry name" value="HTH_54"/>
</dbReference>
<accession>A0ABT0LJ81</accession>
<protein>
    <submittedName>
        <fullName evidence="3">AAA family ATPase</fullName>
    </submittedName>
</protein>
<dbReference type="PANTHER" id="PTHR13696:SF98">
    <property type="entry name" value="PLASMID PARTITION PROTEIN A"/>
    <property type="match status" value="1"/>
</dbReference>
<dbReference type="InterPro" id="IPR050678">
    <property type="entry name" value="DNA_Partitioning_ATPase"/>
</dbReference>
<dbReference type="SUPFAM" id="SSF52540">
    <property type="entry name" value="P-loop containing nucleoside triphosphate hydrolases"/>
    <property type="match status" value="1"/>
</dbReference>
<dbReference type="PANTHER" id="PTHR13696">
    <property type="entry name" value="P-LOOP CONTAINING NUCLEOSIDE TRIPHOSPHATE HYDROLASE"/>
    <property type="match status" value="1"/>
</dbReference>
<gene>
    <name evidence="3" type="ORF">L2764_25730</name>
</gene>
<dbReference type="InterPro" id="IPR027417">
    <property type="entry name" value="P-loop_NTPase"/>
</dbReference>